<evidence type="ECO:0000259" key="2">
    <source>
        <dbReference type="SMART" id="SM00858"/>
    </source>
</evidence>
<keyword evidence="4" id="KW-1185">Reference proteome</keyword>
<organism evidence="3 4">
    <name type="scientific">Kineococcus xinjiangensis</name>
    <dbReference type="NCBI Taxonomy" id="512762"/>
    <lineage>
        <taxon>Bacteria</taxon>
        <taxon>Bacillati</taxon>
        <taxon>Actinomycetota</taxon>
        <taxon>Actinomycetes</taxon>
        <taxon>Kineosporiales</taxon>
        <taxon>Kineosporiaceae</taxon>
        <taxon>Kineococcus</taxon>
    </lineage>
</organism>
<feature type="signal peptide" evidence="1">
    <location>
        <begin position="1"/>
        <end position="38"/>
    </location>
</feature>
<dbReference type="Pfam" id="PF08666">
    <property type="entry name" value="SAF"/>
    <property type="match status" value="1"/>
</dbReference>
<evidence type="ECO:0000313" key="3">
    <source>
        <dbReference type="EMBL" id="PPK97292.1"/>
    </source>
</evidence>
<gene>
    <name evidence="3" type="ORF">CLV92_104111</name>
</gene>
<name>A0A2S6ISR6_9ACTN</name>
<dbReference type="AlphaFoldDB" id="A0A2S6ISR6"/>
<dbReference type="InterPro" id="IPR013974">
    <property type="entry name" value="SAF"/>
</dbReference>
<proteinExistence type="predicted"/>
<dbReference type="OrthoDB" id="4808509at2"/>
<protein>
    <submittedName>
        <fullName evidence="3">Flp pilus assembly protein CpaB</fullName>
    </submittedName>
</protein>
<sequence length="220" mass="21520">MPASTAPVRSPARRRVLRRRLRRIGAALLAGAAAASLAAAVAPPPPPTEAVVVAVHDLPAGAVVTAADVAVAPWPRGARPDGAATAPAEAVGAVLSGALRRGEPLTDARRLGPGLLAGQPPGTVLVALALSDAGALPSLSPGRRIDVLARAGDPVTGAAGPAERVATDVVVLALPAPPAASGFLPGSGTAPATLLLGVDEETARRLASTAGGWTGVVLRS</sequence>
<comment type="caution">
    <text evidence="3">The sequence shown here is derived from an EMBL/GenBank/DDBJ whole genome shotgun (WGS) entry which is preliminary data.</text>
</comment>
<dbReference type="SMART" id="SM00858">
    <property type="entry name" value="SAF"/>
    <property type="match status" value="1"/>
</dbReference>
<evidence type="ECO:0000256" key="1">
    <source>
        <dbReference type="SAM" id="SignalP"/>
    </source>
</evidence>
<dbReference type="EMBL" id="PTJD01000004">
    <property type="protein sequence ID" value="PPK97292.1"/>
    <property type="molecule type" value="Genomic_DNA"/>
</dbReference>
<reference evidence="3 4" key="1">
    <citation type="submission" date="2018-02" db="EMBL/GenBank/DDBJ databases">
        <title>Genomic Encyclopedia of Archaeal and Bacterial Type Strains, Phase II (KMG-II): from individual species to whole genera.</title>
        <authorList>
            <person name="Goeker M."/>
        </authorList>
    </citation>
    <scope>NUCLEOTIDE SEQUENCE [LARGE SCALE GENOMIC DNA]</scope>
    <source>
        <strain evidence="3 4">DSM 22857</strain>
    </source>
</reference>
<feature type="chain" id="PRO_5038988444" evidence="1">
    <location>
        <begin position="39"/>
        <end position="220"/>
    </location>
</feature>
<evidence type="ECO:0000313" key="4">
    <source>
        <dbReference type="Proteomes" id="UP000239485"/>
    </source>
</evidence>
<feature type="domain" description="SAF" evidence="2">
    <location>
        <begin position="49"/>
        <end position="111"/>
    </location>
</feature>
<dbReference type="Gene3D" id="3.90.1210.10">
    <property type="entry name" value="Antifreeze-like/N-acetylneuraminic acid synthase C-terminal domain"/>
    <property type="match status" value="1"/>
</dbReference>
<accession>A0A2S6ISR6</accession>
<dbReference type="RefSeq" id="WP_104432124.1">
    <property type="nucleotide sequence ID" value="NZ_PTJD01000004.1"/>
</dbReference>
<keyword evidence="1" id="KW-0732">Signal</keyword>
<dbReference type="Proteomes" id="UP000239485">
    <property type="component" value="Unassembled WGS sequence"/>
</dbReference>